<dbReference type="GO" id="GO:0072659">
    <property type="term" value="P:protein localization to plasma membrane"/>
    <property type="evidence" value="ECO:0007669"/>
    <property type="project" value="TreeGrafter"/>
</dbReference>
<protein>
    <recommendedName>
        <fullName evidence="6">MARVEL domain-containing protein</fullName>
    </recommendedName>
</protein>
<keyword evidence="3 5" id="KW-1133">Transmembrane helix</keyword>
<dbReference type="AlphaFoldDB" id="A0A9P8TJA6"/>
<dbReference type="EMBL" id="JAEUBF010000117">
    <property type="protein sequence ID" value="KAH3680421.1"/>
    <property type="molecule type" value="Genomic_DNA"/>
</dbReference>
<comment type="caution">
    <text evidence="7">The sequence shown here is derived from an EMBL/GenBank/DDBJ whole genome shotgun (WGS) entry which is preliminary data.</text>
</comment>
<keyword evidence="2 5" id="KW-0812">Transmembrane</keyword>
<comment type="subcellular location">
    <subcellularLocation>
        <location evidence="1">Membrane</location>
        <topology evidence="1">Multi-pass membrane protein</topology>
    </subcellularLocation>
</comment>
<evidence type="ECO:0000313" key="8">
    <source>
        <dbReference type="Proteomes" id="UP000769528"/>
    </source>
</evidence>
<sequence>MAFQSFFFNIPRAVNFVFLVIVLGLSADLIASQDHGNAKVNFALFTAIWGLLFSVFWGVIANFIEFFSWPLLVAFFEITSAIFTLAAGAALAAGLRAHSCTNQIYLDGNAITQGSEHRCREAQATTAFLFFSFAAFLVSSGLAAVAVLGSGLGGVRKSTPRTGVPTIA</sequence>
<evidence type="ECO:0000259" key="6">
    <source>
        <dbReference type="Pfam" id="PF01284"/>
    </source>
</evidence>
<dbReference type="Proteomes" id="UP000769528">
    <property type="component" value="Unassembled WGS sequence"/>
</dbReference>
<dbReference type="PANTHER" id="PTHR28165">
    <property type="entry name" value="NON-CLASSICAL EXPORT PROTEIN 2-RELATED"/>
    <property type="match status" value="1"/>
</dbReference>
<evidence type="ECO:0000256" key="1">
    <source>
        <dbReference type="ARBA" id="ARBA00004141"/>
    </source>
</evidence>
<dbReference type="GO" id="GO:0032126">
    <property type="term" value="C:eisosome"/>
    <property type="evidence" value="ECO:0007669"/>
    <property type="project" value="TreeGrafter"/>
</dbReference>
<organism evidence="7 8">
    <name type="scientific">Wickerhamomyces mucosus</name>
    <dbReference type="NCBI Taxonomy" id="1378264"/>
    <lineage>
        <taxon>Eukaryota</taxon>
        <taxon>Fungi</taxon>
        <taxon>Dikarya</taxon>
        <taxon>Ascomycota</taxon>
        <taxon>Saccharomycotina</taxon>
        <taxon>Saccharomycetes</taxon>
        <taxon>Phaffomycetales</taxon>
        <taxon>Wickerhamomycetaceae</taxon>
        <taxon>Wickerhamomyces</taxon>
    </lineage>
</organism>
<evidence type="ECO:0000256" key="5">
    <source>
        <dbReference type="SAM" id="Phobius"/>
    </source>
</evidence>
<dbReference type="InterPro" id="IPR052649">
    <property type="entry name" value="NCE102-like"/>
</dbReference>
<keyword evidence="8" id="KW-1185">Reference proteome</keyword>
<dbReference type="InterPro" id="IPR008253">
    <property type="entry name" value="Marvel"/>
</dbReference>
<evidence type="ECO:0000256" key="2">
    <source>
        <dbReference type="ARBA" id="ARBA00022692"/>
    </source>
</evidence>
<feature type="transmembrane region" description="Helical" evidence="5">
    <location>
        <begin position="12"/>
        <end position="30"/>
    </location>
</feature>
<dbReference type="GO" id="GO:0070941">
    <property type="term" value="P:eisosome assembly"/>
    <property type="evidence" value="ECO:0007669"/>
    <property type="project" value="TreeGrafter"/>
</dbReference>
<evidence type="ECO:0000256" key="3">
    <source>
        <dbReference type="ARBA" id="ARBA00022989"/>
    </source>
</evidence>
<reference evidence="7" key="2">
    <citation type="submission" date="2021-01" db="EMBL/GenBank/DDBJ databases">
        <authorList>
            <person name="Schikora-Tamarit M.A."/>
        </authorList>
    </citation>
    <scope>NUCLEOTIDE SEQUENCE</scope>
    <source>
        <strain evidence="7">CBS6341</strain>
    </source>
</reference>
<dbReference type="PANTHER" id="PTHR28165:SF1">
    <property type="entry name" value="NON-CLASSICAL EXPORT PROTEIN 2-RELATED"/>
    <property type="match status" value="1"/>
</dbReference>
<feature type="domain" description="MARVEL" evidence="6">
    <location>
        <begin position="10"/>
        <end position="140"/>
    </location>
</feature>
<keyword evidence="4 5" id="KW-0472">Membrane</keyword>
<accession>A0A9P8TJA6</accession>
<dbReference type="OrthoDB" id="5423111at2759"/>
<dbReference type="GO" id="GO:0005886">
    <property type="term" value="C:plasma membrane"/>
    <property type="evidence" value="ECO:0007669"/>
    <property type="project" value="TreeGrafter"/>
</dbReference>
<reference evidence="7" key="1">
    <citation type="journal article" date="2021" name="Open Biol.">
        <title>Shared evolutionary footprints suggest mitochondrial oxidative damage underlies multiple complex I losses in fungi.</title>
        <authorList>
            <person name="Schikora-Tamarit M.A."/>
            <person name="Marcet-Houben M."/>
            <person name="Nosek J."/>
            <person name="Gabaldon T."/>
        </authorList>
    </citation>
    <scope>NUCLEOTIDE SEQUENCE</scope>
    <source>
        <strain evidence="7">CBS6341</strain>
    </source>
</reference>
<name>A0A9P8TJA6_9ASCO</name>
<feature type="transmembrane region" description="Helical" evidence="5">
    <location>
        <begin position="70"/>
        <end position="95"/>
    </location>
</feature>
<dbReference type="Pfam" id="PF01284">
    <property type="entry name" value="MARVEL"/>
    <property type="match status" value="1"/>
</dbReference>
<evidence type="ECO:0000256" key="4">
    <source>
        <dbReference type="ARBA" id="ARBA00023136"/>
    </source>
</evidence>
<proteinExistence type="predicted"/>
<gene>
    <name evidence="7" type="ORF">WICMUC_000352</name>
</gene>
<evidence type="ECO:0000313" key="7">
    <source>
        <dbReference type="EMBL" id="KAH3680421.1"/>
    </source>
</evidence>
<feature type="transmembrane region" description="Helical" evidence="5">
    <location>
        <begin position="42"/>
        <end position="64"/>
    </location>
</feature>
<feature type="transmembrane region" description="Helical" evidence="5">
    <location>
        <begin position="127"/>
        <end position="148"/>
    </location>
</feature>